<protein>
    <recommendedName>
        <fullName evidence="7">Acyl carrier protein</fullName>
        <shortName evidence="7">ACP</shortName>
    </recommendedName>
</protein>
<keyword evidence="2 7" id="KW-0444">Lipid biosynthesis</keyword>
<keyword evidence="1 7" id="KW-0596">Phosphopantetheine</keyword>
<dbReference type="GO" id="GO:0016020">
    <property type="term" value="C:membrane"/>
    <property type="evidence" value="ECO:0007669"/>
    <property type="project" value="GOC"/>
</dbReference>
<dbReference type="InterPro" id="IPR003231">
    <property type="entry name" value="ACP"/>
</dbReference>
<feature type="domain" description="Carrier" evidence="8">
    <location>
        <begin position="1"/>
        <end position="73"/>
    </location>
</feature>
<dbReference type="InterPro" id="IPR036736">
    <property type="entry name" value="ACP-like_sf"/>
</dbReference>
<evidence type="ECO:0000256" key="7">
    <source>
        <dbReference type="HAMAP-Rule" id="MF_01217"/>
    </source>
</evidence>
<comment type="PTM">
    <text evidence="7">4'-phosphopantetheine is transferred from CoA to a specific serine of apo-ACP by AcpS. This modification is essential for activity because fatty acids are bound in thioester linkage to the sulfhydryl of the prosthetic group.</text>
</comment>
<evidence type="ECO:0000259" key="8">
    <source>
        <dbReference type="PROSITE" id="PS50075"/>
    </source>
</evidence>
<reference evidence="9 10" key="1">
    <citation type="submission" date="2018-11" db="EMBL/GenBank/DDBJ databases">
        <title>Novel Erysipelotrichaceae bacterium isolated from small intestine of a swine.</title>
        <authorList>
            <person name="Kim J.S."/>
            <person name="Choe H."/>
            <person name="Lee Y.R."/>
            <person name="Kim K.M."/>
            <person name="Park D.S."/>
        </authorList>
    </citation>
    <scope>NUCLEOTIDE SEQUENCE [LARGE SCALE GENOMIC DNA]</scope>
    <source>
        <strain evidence="9 10">SG0102</strain>
    </source>
</reference>
<keyword evidence="6 7" id="KW-0275">Fatty acid biosynthesis</keyword>
<comment type="similarity">
    <text evidence="7">Belongs to the acyl carrier protein (ACP) family.</text>
</comment>
<evidence type="ECO:0000313" key="10">
    <source>
        <dbReference type="Proteomes" id="UP000268059"/>
    </source>
</evidence>
<dbReference type="InterPro" id="IPR009081">
    <property type="entry name" value="PP-bd_ACP"/>
</dbReference>
<keyword evidence="10" id="KW-1185">Reference proteome</keyword>
<proteinExistence type="inferred from homology"/>
<dbReference type="UniPathway" id="UPA00094"/>
<evidence type="ECO:0000256" key="1">
    <source>
        <dbReference type="ARBA" id="ARBA00022450"/>
    </source>
</evidence>
<dbReference type="GO" id="GO:0005829">
    <property type="term" value="C:cytosol"/>
    <property type="evidence" value="ECO:0007669"/>
    <property type="project" value="TreeGrafter"/>
</dbReference>
<keyword evidence="7" id="KW-0963">Cytoplasm</keyword>
<accession>A0A3G9JMG7</accession>
<comment type="pathway">
    <text evidence="7">Lipid metabolism; fatty acid biosynthesis.</text>
</comment>
<dbReference type="Gene3D" id="1.10.1200.10">
    <property type="entry name" value="ACP-like"/>
    <property type="match status" value="1"/>
</dbReference>
<keyword evidence="5 7" id="KW-0443">Lipid metabolism</keyword>
<keyword evidence="3 7" id="KW-0597">Phosphoprotein</keyword>
<dbReference type="RefSeq" id="WP_125119952.1">
    <property type="nucleotide sequence ID" value="NZ_AP019309.1"/>
</dbReference>
<dbReference type="Pfam" id="PF00550">
    <property type="entry name" value="PP-binding"/>
    <property type="match status" value="1"/>
</dbReference>
<evidence type="ECO:0000256" key="6">
    <source>
        <dbReference type="ARBA" id="ARBA00023160"/>
    </source>
</evidence>
<dbReference type="OrthoDB" id="9804551at2"/>
<dbReference type="GO" id="GO:0000036">
    <property type="term" value="F:acyl carrier activity"/>
    <property type="evidence" value="ECO:0007669"/>
    <property type="project" value="UniProtKB-UniRule"/>
</dbReference>
<dbReference type="GO" id="GO:0000035">
    <property type="term" value="F:acyl binding"/>
    <property type="evidence" value="ECO:0007669"/>
    <property type="project" value="TreeGrafter"/>
</dbReference>
<dbReference type="KEGG" id="ebm:SG0102_21350"/>
<dbReference type="InterPro" id="IPR006162">
    <property type="entry name" value="Ppantetheine_attach_site"/>
</dbReference>
<dbReference type="Proteomes" id="UP000268059">
    <property type="component" value="Chromosome"/>
</dbReference>
<dbReference type="PANTHER" id="PTHR20863">
    <property type="entry name" value="ACYL CARRIER PROTEIN"/>
    <property type="match status" value="1"/>
</dbReference>
<dbReference type="AlphaFoldDB" id="A0A3G9JMG7"/>
<evidence type="ECO:0000256" key="4">
    <source>
        <dbReference type="ARBA" id="ARBA00022832"/>
    </source>
</evidence>
<name>A0A3G9JMG7_9FIRM</name>
<evidence type="ECO:0000256" key="5">
    <source>
        <dbReference type="ARBA" id="ARBA00023098"/>
    </source>
</evidence>
<dbReference type="InParanoid" id="A0A3G9JMG7"/>
<feature type="modified residue" description="O-(pantetheine 4'-phosphoryl)serine" evidence="7">
    <location>
        <position position="33"/>
    </location>
</feature>
<comment type="function">
    <text evidence="7">Carrier of the growing fatty acid chain in fatty acid biosynthesis.</text>
</comment>
<dbReference type="HAMAP" id="MF_01217">
    <property type="entry name" value="Acyl_carrier"/>
    <property type="match status" value="1"/>
</dbReference>
<evidence type="ECO:0000256" key="2">
    <source>
        <dbReference type="ARBA" id="ARBA00022516"/>
    </source>
</evidence>
<evidence type="ECO:0000313" key="9">
    <source>
        <dbReference type="EMBL" id="BBH27201.1"/>
    </source>
</evidence>
<comment type="subcellular location">
    <subcellularLocation>
        <location evidence="7">Cytoplasm</location>
    </subcellularLocation>
</comment>
<dbReference type="PROSITE" id="PS00012">
    <property type="entry name" value="PHOSPHOPANTETHEINE"/>
    <property type="match status" value="1"/>
</dbReference>
<organism evidence="9 10">
    <name type="scientific">Intestinibaculum porci</name>
    <dbReference type="NCBI Taxonomy" id="2487118"/>
    <lineage>
        <taxon>Bacteria</taxon>
        <taxon>Bacillati</taxon>
        <taxon>Bacillota</taxon>
        <taxon>Erysipelotrichia</taxon>
        <taxon>Erysipelotrichales</taxon>
        <taxon>Erysipelotrichaceae</taxon>
        <taxon>Intestinibaculum</taxon>
    </lineage>
</organism>
<evidence type="ECO:0000256" key="3">
    <source>
        <dbReference type="ARBA" id="ARBA00022553"/>
    </source>
</evidence>
<dbReference type="GO" id="GO:0009245">
    <property type="term" value="P:lipid A biosynthetic process"/>
    <property type="evidence" value="ECO:0007669"/>
    <property type="project" value="TreeGrafter"/>
</dbReference>
<gene>
    <name evidence="7" type="primary">acpP</name>
    <name evidence="9" type="ORF">SG0102_21350</name>
</gene>
<keyword evidence="4 7" id="KW-0276">Fatty acid metabolism</keyword>
<sequence length="75" mass="8547">MDYFDKIKEALADKLNGKELTMDSSFKDLGIDSLDLVDLVFALEEEIGTTFEDDELLSIKTVKDLCDLIDRKTKK</sequence>
<dbReference type="PANTHER" id="PTHR20863:SF76">
    <property type="entry name" value="CARRIER DOMAIN-CONTAINING PROTEIN"/>
    <property type="match status" value="1"/>
</dbReference>
<dbReference type="SUPFAM" id="SSF47336">
    <property type="entry name" value="ACP-like"/>
    <property type="match status" value="1"/>
</dbReference>
<dbReference type="EMBL" id="AP019309">
    <property type="protein sequence ID" value="BBH27201.1"/>
    <property type="molecule type" value="Genomic_DNA"/>
</dbReference>
<dbReference type="PROSITE" id="PS50075">
    <property type="entry name" value="CARRIER"/>
    <property type="match status" value="1"/>
</dbReference>